<dbReference type="InterPro" id="IPR036388">
    <property type="entry name" value="WH-like_DNA-bd_sf"/>
</dbReference>
<dbReference type="PANTHER" id="PTHR33169:SF14">
    <property type="entry name" value="TRANSCRIPTIONAL REGULATOR RV3488"/>
    <property type="match status" value="1"/>
</dbReference>
<dbReference type="SUPFAM" id="SSF46785">
    <property type="entry name" value="Winged helix' DNA-binding domain"/>
    <property type="match status" value="1"/>
</dbReference>
<dbReference type="EMBL" id="NRGR01000004">
    <property type="protein sequence ID" value="PCC40854.1"/>
    <property type="molecule type" value="Genomic_DNA"/>
</dbReference>
<dbReference type="InterPro" id="IPR052509">
    <property type="entry name" value="Metal_resp_DNA-bind_regulator"/>
</dbReference>
<dbReference type="PANTHER" id="PTHR33169">
    <property type="entry name" value="PADR-FAMILY TRANSCRIPTIONAL REGULATOR"/>
    <property type="match status" value="1"/>
</dbReference>
<dbReference type="Gene3D" id="1.10.10.10">
    <property type="entry name" value="Winged helix-like DNA-binding domain superfamily/Winged helix DNA-binding domain"/>
    <property type="match status" value="1"/>
</dbReference>
<reference evidence="3 4" key="1">
    <citation type="journal article" date="2017" name="Elife">
        <title>Extensive horizontal gene transfer in cheese-associated bacteria.</title>
        <authorList>
            <person name="Bonham K.S."/>
            <person name="Wolfe B.E."/>
            <person name="Dutton R.J."/>
        </authorList>
    </citation>
    <scope>NUCLEOTIDE SEQUENCE [LARGE SCALE GENOMIC DNA]</scope>
    <source>
        <strain evidence="3 4">341_9</strain>
    </source>
</reference>
<dbReference type="InterPro" id="IPR036390">
    <property type="entry name" value="WH_DNA-bd_sf"/>
</dbReference>
<feature type="compositionally biased region" description="Basic and acidic residues" evidence="1">
    <location>
        <begin position="1"/>
        <end position="12"/>
    </location>
</feature>
<feature type="domain" description="Transcription regulator PadR N-terminal" evidence="2">
    <location>
        <begin position="47"/>
        <end position="118"/>
    </location>
</feature>
<evidence type="ECO:0000313" key="3">
    <source>
        <dbReference type="EMBL" id="PCC40854.1"/>
    </source>
</evidence>
<dbReference type="Pfam" id="PF03551">
    <property type="entry name" value="PadR"/>
    <property type="match status" value="1"/>
</dbReference>
<dbReference type="OrthoDB" id="122286at2"/>
<dbReference type="AlphaFoldDB" id="A0A2A3YNJ4"/>
<name>A0A2A3YNJ4_9MICO</name>
<dbReference type="InterPro" id="IPR005149">
    <property type="entry name" value="Tscrpt_reg_PadR_N"/>
</dbReference>
<evidence type="ECO:0000313" key="4">
    <source>
        <dbReference type="Proteomes" id="UP000218598"/>
    </source>
</evidence>
<organism evidence="3 4">
    <name type="scientific">Brachybacterium alimentarium</name>
    <dbReference type="NCBI Taxonomy" id="47845"/>
    <lineage>
        <taxon>Bacteria</taxon>
        <taxon>Bacillati</taxon>
        <taxon>Actinomycetota</taxon>
        <taxon>Actinomycetes</taxon>
        <taxon>Micrococcales</taxon>
        <taxon>Dermabacteraceae</taxon>
        <taxon>Brachybacterium</taxon>
    </lineage>
</organism>
<evidence type="ECO:0000259" key="2">
    <source>
        <dbReference type="Pfam" id="PF03551"/>
    </source>
</evidence>
<comment type="caution">
    <text evidence="3">The sequence shown here is derived from an EMBL/GenBank/DDBJ whole genome shotgun (WGS) entry which is preliminary data.</text>
</comment>
<keyword evidence="4" id="KW-1185">Reference proteome</keyword>
<dbReference type="RefSeq" id="WP_096196257.1">
    <property type="nucleotide sequence ID" value="NZ_NRGR01000004.1"/>
</dbReference>
<protein>
    <recommendedName>
        <fullName evidence="2">Transcription regulator PadR N-terminal domain-containing protein</fullName>
    </recommendedName>
</protein>
<evidence type="ECO:0000256" key="1">
    <source>
        <dbReference type="SAM" id="MobiDB-lite"/>
    </source>
</evidence>
<accession>A0A2A3YNJ4</accession>
<sequence>MPDLDRDAKPGVERVGAPGEAAGEVHEERREPRWPATWIRALLPSAVLACLEPGPLHGYGIGRALNTRGFGSPKGGSLYPVLGKLEDSGAITAQWVPGPSGPARRQYTLTPAGSTQLTQERAALAELTAALSSASTGSAEVDTAVLGAAAPDTAAALDTAAPDTVEGVSPHAL</sequence>
<feature type="region of interest" description="Disordered" evidence="1">
    <location>
        <begin position="1"/>
        <end position="31"/>
    </location>
</feature>
<gene>
    <name evidence="3" type="ORF">CIK66_01030</name>
</gene>
<dbReference type="Proteomes" id="UP000218598">
    <property type="component" value="Unassembled WGS sequence"/>
</dbReference>
<proteinExistence type="predicted"/>